<comment type="caution">
    <text evidence="4">The sequence shown here is derived from an EMBL/GenBank/DDBJ whole genome shotgun (WGS) entry which is preliminary data.</text>
</comment>
<reference evidence="4 5" key="1">
    <citation type="submission" date="2020-12" db="EMBL/GenBank/DDBJ databases">
        <title>Bacterial novel species Adhaeribacter sp. BT258 isolated from soil.</title>
        <authorList>
            <person name="Jung H.-Y."/>
        </authorList>
    </citation>
    <scope>NUCLEOTIDE SEQUENCE [LARGE SCALE GENOMIC DNA]</scope>
    <source>
        <strain evidence="4 5">BT258</strain>
    </source>
</reference>
<dbReference type="SUPFAM" id="SSF55729">
    <property type="entry name" value="Acyl-CoA N-acyltransferases (Nat)"/>
    <property type="match status" value="1"/>
</dbReference>
<feature type="domain" description="N-acetyltransferase" evidence="3">
    <location>
        <begin position="2"/>
        <end position="143"/>
    </location>
</feature>
<organism evidence="4 5">
    <name type="scientific">Adhaeribacter terrigena</name>
    <dbReference type="NCBI Taxonomy" id="2793070"/>
    <lineage>
        <taxon>Bacteria</taxon>
        <taxon>Pseudomonadati</taxon>
        <taxon>Bacteroidota</taxon>
        <taxon>Cytophagia</taxon>
        <taxon>Cytophagales</taxon>
        <taxon>Hymenobacteraceae</taxon>
        <taxon>Adhaeribacter</taxon>
    </lineage>
</organism>
<protein>
    <submittedName>
        <fullName evidence="4">GNAT family N-acetyltransferase</fullName>
    </submittedName>
</protein>
<evidence type="ECO:0000256" key="2">
    <source>
        <dbReference type="ARBA" id="ARBA00023315"/>
    </source>
</evidence>
<dbReference type="PROSITE" id="PS51186">
    <property type="entry name" value="GNAT"/>
    <property type="match status" value="1"/>
</dbReference>
<gene>
    <name evidence="4" type="ORF">I5M27_15895</name>
</gene>
<dbReference type="EMBL" id="JAEHFX010000009">
    <property type="protein sequence ID" value="MBK0404482.1"/>
    <property type="molecule type" value="Genomic_DNA"/>
</dbReference>
<dbReference type="PANTHER" id="PTHR43420">
    <property type="entry name" value="ACETYLTRANSFERASE"/>
    <property type="match status" value="1"/>
</dbReference>
<dbReference type="InterPro" id="IPR000182">
    <property type="entry name" value="GNAT_dom"/>
</dbReference>
<sequence length="143" mass="16581">MRVTEPISEAEFEQYYHLRWQVLRAPWQQPPGTERAPDDESAIHAMLLDAESQAAGVCRLHFESAAEGQLRFMAIREDLQGQGLGKYLMHYLEEKARAAGCKYLTLQARELAVNFYKKHGYKVIKKTHLLFGSIQHYQMEKQL</sequence>
<dbReference type="Gene3D" id="3.40.630.30">
    <property type="match status" value="1"/>
</dbReference>
<keyword evidence="5" id="KW-1185">Reference proteome</keyword>
<proteinExistence type="predicted"/>
<accession>A0ABS1C5L8</accession>
<dbReference type="InterPro" id="IPR050680">
    <property type="entry name" value="YpeA/RimI_acetyltransf"/>
</dbReference>
<dbReference type="PANTHER" id="PTHR43420:SF12">
    <property type="entry name" value="N-ACETYLTRANSFERASE DOMAIN-CONTAINING PROTEIN"/>
    <property type="match status" value="1"/>
</dbReference>
<keyword evidence="2" id="KW-0012">Acyltransferase</keyword>
<evidence type="ECO:0000313" key="5">
    <source>
        <dbReference type="Proteomes" id="UP000644147"/>
    </source>
</evidence>
<dbReference type="InterPro" id="IPR016181">
    <property type="entry name" value="Acyl_CoA_acyltransferase"/>
</dbReference>
<keyword evidence="1" id="KW-0808">Transferase</keyword>
<evidence type="ECO:0000256" key="1">
    <source>
        <dbReference type="ARBA" id="ARBA00022679"/>
    </source>
</evidence>
<dbReference type="Pfam" id="PF00583">
    <property type="entry name" value="Acetyltransf_1"/>
    <property type="match status" value="1"/>
</dbReference>
<dbReference type="Proteomes" id="UP000644147">
    <property type="component" value="Unassembled WGS sequence"/>
</dbReference>
<dbReference type="CDD" id="cd04301">
    <property type="entry name" value="NAT_SF"/>
    <property type="match status" value="1"/>
</dbReference>
<name>A0ABS1C5L8_9BACT</name>
<evidence type="ECO:0000259" key="3">
    <source>
        <dbReference type="PROSITE" id="PS51186"/>
    </source>
</evidence>
<dbReference type="RefSeq" id="WP_200507320.1">
    <property type="nucleotide sequence ID" value="NZ_JAEHFX010000009.1"/>
</dbReference>
<evidence type="ECO:0000313" key="4">
    <source>
        <dbReference type="EMBL" id="MBK0404482.1"/>
    </source>
</evidence>